<evidence type="ECO:0000256" key="8">
    <source>
        <dbReference type="ARBA" id="ARBA00022832"/>
    </source>
</evidence>
<dbReference type="SUPFAM" id="SSF47336">
    <property type="entry name" value="ACP-like"/>
    <property type="match status" value="1"/>
</dbReference>
<sequence>MILAKSTSALRCCNSFGVARLFRRLYGVVPQCCPLRSTAPSRREEKLSAPLFARSRVCFSHKPPNTMKTVKDRVLLVLQLYDKINPDKLTVSSHFTNDLGLDSLDQVEVIMAMEEEFGFEIPPADGEQLMTPADIIKYVCHKEDVYE</sequence>
<keyword evidence="16" id="KW-1185">Reference proteome</keyword>
<dbReference type="AlphaFoldDB" id="A0A5S6QHC3"/>
<evidence type="ECO:0000256" key="6">
    <source>
        <dbReference type="ARBA" id="ARBA00022553"/>
    </source>
</evidence>
<reference evidence="16" key="1">
    <citation type="submission" date="2013-11" db="EMBL/GenBank/DDBJ databases">
        <authorList>
            <person name="Aslett M."/>
        </authorList>
    </citation>
    <scope>NUCLEOTIDE SEQUENCE [LARGE SCALE GENOMIC DNA]</scope>
    <source>
        <strain evidence="16">Edinburgh</strain>
    </source>
</reference>
<dbReference type="PROSITE" id="PS00012">
    <property type="entry name" value="PHOSPHOPANTETHEINE"/>
    <property type="match status" value="1"/>
</dbReference>
<dbReference type="STRING" id="70415.A0A5S6QHC3"/>
<evidence type="ECO:0000256" key="1">
    <source>
        <dbReference type="ARBA" id="ARBA00004173"/>
    </source>
</evidence>
<dbReference type="GO" id="GO:0031966">
    <property type="term" value="C:mitochondrial membrane"/>
    <property type="evidence" value="ECO:0007669"/>
    <property type="project" value="UniProtKB-ARBA"/>
</dbReference>
<organism evidence="16 17">
    <name type="scientific">Trichuris muris</name>
    <name type="common">Mouse whipworm</name>
    <dbReference type="NCBI Taxonomy" id="70415"/>
    <lineage>
        <taxon>Eukaryota</taxon>
        <taxon>Metazoa</taxon>
        <taxon>Ecdysozoa</taxon>
        <taxon>Nematoda</taxon>
        <taxon>Enoplea</taxon>
        <taxon>Dorylaimia</taxon>
        <taxon>Trichinellida</taxon>
        <taxon>Trichuridae</taxon>
        <taxon>Trichuris</taxon>
    </lineage>
</organism>
<evidence type="ECO:0000256" key="9">
    <source>
        <dbReference type="ARBA" id="ARBA00022946"/>
    </source>
</evidence>
<keyword evidence="3" id="KW-0813">Transport</keyword>
<keyword evidence="13 14" id="KW-0275">Fatty acid biosynthesis</keyword>
<dbReference type="WBParaSite" id="TMUE_2000006584.1">
    <property type="protein sequence ID" value="TMUE_2000006584.1"/>
    <property type="gene ID" value="WBGene00285421"/>
</dbReference>
<evidence type="ECO:0000256" key="4">
    <source>
        <dbReference type="ARBA" id="ARBA00022450"/>
    </source>
</evidence>
<accession>A0A5S6QHC3</accession>
<evidence type="ECO:0000256" key="3">
    <source>
        <dbReference type="ARBA" id="ARBA00022448"/>
    </source>
</evidence>
<evidence type="ECO:0000256" key="10">
    <source>
        <dbReference type="ARBA" id="ARBA00022982"/>
    </source>
</evidence>
<evidence type="ECO:0000256" key="7">
    <source>
        <dbReference type="ARBA" id="ARBA00022660"/>
    </source>
</evidence>
<dbReference type="InterPro" id="IPR006162">
    <property type="entry name" value="Ppantetheine_attach_site"/>
</dbReference>
<dbReference type="PANTHER" id="PTHR20863:SF28">
    <property type="entry name" value="ACYL CARRIER PROTEIN, MITOCHONDRIAL"/>
    <property type="match status" value="1"/>
</dbReference>
<reference evidence="17" key="3">
    <citation type="submission" date="2019-12" db="UniProtKB">
        <authorList>
            <consortium name="WormBaseParasite"/>
        </authorList>
    </citation>
    <scope>IDENTIFICATION</scope>
</reference>
<feature type="domain" description="Carrier" evidence="15">
    <location>
        <begin position="68"/>
        <end position="143"/>
    </location>
</feature>
<dbReference type="GO" id="GO:0000036">
    <property type="term" value="F:acyl carrier activity"/>
    <property type="evidence" value="ECO:0007669"/>
    <property type="project" value="TreeGrafter"/>
</dbReference>
<dbReference type="InterPro" id="IPR036736">
    <property type="entry name" value="ACP-like_sf"/>
</dbReference>
<dbReference type="HAMAP" id="MF_01217">
    <property type="entry name" value="Acyl_carrier"/>
    <property type="match status" value="1"/>
</dbReference>
<dbReference type="GO" id="GO:0000035">
    <property type="term" value="F:acyl binding"/>
    <property type="evidence" value="ECO:0007669"/>
    <property type="project" value="TreeGrafter"/>
</dbReference>
<name>A0A5S6QHC3_TRIMR</name>
<reference evidence="16" key="2">
    <citation type="submission" date="2014-03" db="EMBL/GenBank/DDBJ databases">
        <title>The whipworm genome and dual-species transcriptomics of an intimate host-pathogen interaction.</title>
        <authorList>
            <person name="Foth B.J."/>
            <person name="Tsai I.J."/>
            <person name="Reid A.J."/>
            <person name="Bancroft A.J."/>
            <person name="Nichol S."/>
            <person name="Tracey A."/>
            <person name="Holroyd N."/>
            <person name="Cotton J.A."/>
            <person name="Stanley E.J."/>
            <person name="Zarowiecki M."/>
            <person name="Liu J.Z."/>
            <person name="Huckvale T."/>
            <person name="Cooper P.J."/>
            <person name="Grencis R.K."/>
            <person name="Berriman M."/>
        </authorList>
    </citation>
    <scope>NUCLEOTIDE SEQUENCE [LARGE SCALE GENOMIC DNA]</scope>
    <source>
        <strain evidence="16">Edinburgh</strain>
    </source>
</reference>
<evidence type="ECO:0000313" key="17">
    <source>
        <dbReference type="WBParaSite" id="TMUE_2000006584.1"/>
    </source>
</evidence>
<evidence type="ECO:0000313" key="16">
    <source>
        <dbReference type="Proteomes" id="UP000046395"/>
    </source>
</evidence>
<keyword evidence="7" id="KW-0679">Respiratory chain</keyword>
<dbReference type="Proteomes" id="UP000046395">
    <property type="component" value="Unassembled WGS sequence"/>
</dbReference>
<comment type="subcellular location">
    <subcellularLocation>
        <location evidence="1">Mitochondrion</location>
    </subcellularLocation>
</comment>
<evidence type="ECO:0000256" key="2">
    <source>
        <dbReference type="ARBA" id="ARBA00010930"/>
    </source>
</evidence>
<dbReference type="PROSITE" id="PS50075">
    <property type="entry name" value="CARRIER"/>
    <property type="match status" value="1"/>
</dbReference>
<keyword evidence="4 14" id="KW-0596">Phosphopantetheine</keyword>
<dbReference type="GO" id="GO:0045271">
    <property type="term" value="C:respiratory chain complex I"/>
    <property type="evidence" value="ECO:0007669"/>
    <property type="project" value="UniProtKB-ARBA"/>
</dbReference>
<keyword evidence="6" id="KW-0597">Phosphoprotein</keyword>
<keyword evidence="5 14" id="KW-0444">Lipid biosynthesis</keyword>
<dbReference type="InterPro" id="IPR003231">
    <property type="entry name" value="ACP"/>
</dbReference>
<dbReference type="InterPro" id="IPR009081">
    <property type="entry name" value="PP-bd_ACP"/>
</dbReference>
<dbReference type="FunFam" id="1.10.1200.10:FF:000008">
    <property type="entry name" value="Acyl carrier protein"/>
    <property type="match status" value="1"/>
</dbReference>
<keyword evidence="11" id="KW-0443">Lipid metabolism</keyword>
<evidence type="ECO:0000256" key="5">
    <source>
        <dbReference type="ARBA" id="ARBA00022516"/>
    </source>
</evidence>
<dbReference type="Gene3D" id="1.10.1200.10">
    <property type="entry name" value="ACP-like"/>
    <property type="match status" value="1"/>
</dbReference>
<dbReference type="Pfam" id="PF00550">
    <property type="entry name" value="PP-binding"/>
    <property type="match status" value="1"/>
</dbReference>
<evidence type="ECO:0000256" key="13">
    <source>
        <dbReference type="ARBA" id="ARBA00023160"/>
    </source>
</evidence>
<evidence type="ECO:0000256" key="12">
    <source>
        <dbReference type="ARBA" id="ARBA00023128"/>
    </source>
</evidence>
<evidence type="ECO:0000256" key="11">
    <source>
        <dbReference type="ARBA" id="ARBA00023098"/>
    </source>
</evidence>
<comment type="similarity">
    <text evidence="2">Belongs to the acyl carrier protein (ACP) family.</text>
</comment>
<comment type="function">
    <text evidence="14">Carrier of the growing fatty acid chain in fatty acid biosynthesis.</text>
</comment>
<dbReference type="PANTHER" id="PTHR20863">
    <property type="entry name" value="ACYL CARRIER PROTEIN"/>
    <property type="match status" value="1"/>
</dbReference>
<dbReference type="WBParaSite" id="TMUE_2000006584.2">
    <property type="protein sequence ID" value="TMUE_2000006584.2"/>
    <property type="gene ID" value="WBGene00285421"/>
</dbReference>
<keyword evidence="12" id="KW-0496">Mitochondrion</keyword>
<keyword evidence="9" id="KW-0809">Transit peptide</keyword>
<protein>
    <recommendedName>
        <fullName evidence="14">Acyl carrier protein</fullName>
    </recommendedName>
</protein>
<keyword evidence="8" id="KW-0276">Fatty acid metabolism</keyword>
<evidence type="ECO:0000256" key="14">
    <source>
        <dbReference type="RuleBase" id="RU000722"/>
    </source>
</evidence>
<keyword evidence="10" id="KW-0249">Electron transport</keyword>
<proteinExistence type="inferred from homology"/>
<evidence type="ECO:0000259" key="15">
    <source>
        <dbReference type="PROSITE" id="PS50075"/>
    </source>
</evidence>